<dbReference type="OrthoDB" id="5776602at2759"/>
<dbReference type="SMART" id="SM00289">
    <property type="entry name" value="WR1"/>
    <property type="match status" value="3"/>
</dbReference>
<dbReference type="InterPro" id="IPR006150">
    <property type="entry name" value="Cys_repeat_1"/>
</dbReference>
<dbReference type="Pfam" id="PF14625">
    <property type="entry name" value="Lustrin_cystein"/>
    <property type="match status" value="3"/>
</dbReference>
<keyword evidence="2" id="KW-1185">Reference proteome</keyword>
<evidence type="ECO:0000313" key="1">
    <source>
        <dbReference type="EMBL" id="KHJ94255.1"/>
    </source>
</evidence>
<organism evidence="1 2">
    <name type="scientific">Oesophagostomum dentatum</name>
    <name type="common">Nodular worm</name>
    <dbReference type="NCBI Taxonomy" id="61180"/>
    <lineage>
        <taxon>Eukaryota</taxon>
        <taxon>Metazoa</taxon>
        <taxon>Ecdysozoa</taxon>
        <taxon>Nematoda</taxon>
        <taxon>Chromadorea</taxon>
        <taxon>Rhabditida</taxon>
        <taxon>Rhabditina</taxon>
        <taxon>Rhabditomorpha</taxon>
        <taxon>Strongyloidea</taxon>
        <taxon>Strongylidae</taxon>
        <taxon>Oesophagostomum</taxon>
    </lineage>
</organism>
<proteinExistence type="predicted"/>
<dbReference type="Proteomes" id="UP000053660">
    <property type="component" value="Unassembled WGS sequence"/>
</dbReference>
<evidence type="ECO:0000313" key="2">
    <source>
        <dbReference type="Proteomes" id="UP000053660"/>
    </source>
</evidence>
<dbReference type="PANTHER" id="PTHR46339">
    <property type="entry name" value="PROTEIN CBG15282-RELATED"/>
    <property type="match status" value="1"/>
</dbReference>
<gene>
    <name evidence="1" type="ORF">OESDEN_05817</name>
</gene>
<reference evidence="1 2" key="1">
    <citation type="submission" date="2014-03" db="EMBL/GenBank/DDBJ databases">
        <title>Draft genome of the hookworm Oesophagostomum dentatum.</title>
        <authorList>
            <person name="Mitreva M."/>
        </authorList>
    </citation>
    <scope>NUCLEOTIDE SEQUENCE [LARGE SCALE GENOMIC DNA]</scope>
    <source>
        <strain evidence="1 2">OD-Hann</strain>
    </source>
</reference>
<sequence>MIALNQEPPPVGCPMGTRPLVNSSGMELTCSPSVPDSCPGGAHCYTDTLTNIKRCCGSDPGQGCPSGSRVLLTSKEKPQLCTPGRVDAVCPRGALCQWSHLIDRYQCCCPRHQTPQKTVFDVAITCSAGGAPCPDGGGCHFNFWTASYQCCRLDATGGQKITLSLSEV</sequence>
<dbReference type="PANTHER" id="PTHR46339:SF15">
    <property type="entry name" value="CC DOMAIN-CONTAINING PROTEIN"/>
    <property type="match status" value="1"/>
</dbReference>
<dbReference type="InterPro" id="IPR028150">
    <property type="entry name" value="Lustrin_cystein"/>
</dbReference>
<accession>A0A0B1TFT3</accession>
<protein>
    <recommendedName>
        <fullName evidence="3">EB module</fullName>
    </recommendedName>
</protein>
<name>A0A0B1TFT3_OESDE</name>
<evidence type="ECO:0008006" key="3">
    <source>
        <dbReference type="Google" id="ProtNLM"/>
    </source>
</evidence>
<dbReference type="AlphaFoldDB" id="A0A0B1TFT3"/>
<dbReference type="EMBL" id="KN550404">
    <property type="protein sequence ID" value="KHJ94255.1"/>
    <property type="molecule type" value="Genomic_DNA"/>
</dbReference>
<dbReference type="InterPro" id="IPR053014">
    <property type="entry name" value="Cuticle_assoc_divergent"/>
</dbReference>